<dbReference type="AlphaFoldDB" id="A0A1D8CZ82"/>
<reference evidence="3" key="1">
    <citation type="submission" date="2016-09" db="EMBL/GenBank/DDBJ databases">
        <title>Genome sequence of Chlorobaculum limnaeum.</title>
        <authorList>
            <person name="Liu Z."/>
            <person name="Tank M."/>
            <person name="Bryant D.A."/>
        </authorList>
    </citation>
    <scope>NUCLEOTIDE SEQUENCE [LARGE SCALE GENOMIC DNA]</scope>
    <source>
        <strain evidence="3">DSM 1677</strain>
    </source>
</reference>
<dbReference type="Pfam" id="PF07603">
    <property type="entry name" value="Lcl_C"/>
    <property type="match status" value="1"/>
</dbReference>
<evidence type="ECO:0000259" key="2">
    <source>
        <dbReference type="Pfam" id="PF07603"/>
    </source>
</evidence>
<accession>A0A1D8CZ82</accession>
<dbReference type="Proteomes" id="UP000095185">
    <property type="component" value="Chromosome"/>
</dbReference>
<dbReference type="InterPro" id="IPR011460">
    <property type="entry name" value="Lcl_C"/>
</dbReference>
<dbReference type="STRING" id="274537.BIU88_08755"/>
<gene>
    <name evidence="3" type="ORF">BIU88_08755</name>
</gene>
<dbReference type="EMBL" id="CP017305">
    <property type="protein sequence ID" value="AOS84212.1"/>
    <property type="molecule type" value="Genomic_DNA"/>
</dbReference>
<dbReference type="OrthoDB" id="9765957at2"/>
<evidence type="ECO:0000313" key="3">
    <source>
        <dbReference type="EMBL" id="AOS84212.1"/>
    </source>
</evidence>
<proteinExistence type="predicted"/>
<dbReference type="KEGG" id="clz:BIU88_08755"/>
<keyword evidence="1" id="KW-0732">Signal</keyword>
<feature type="domain" description="Lcl C-terminal" evidence="2">
    <location>
        <begin position="63"/>
        <end position="150"/>
    </location>
</feature>
<evidence type="ECO:0000313" key="4">
    <source>
        <dbReference type="Proteomes" id="UP000095185"/>
    </source>
</evidence>
<feature type="signal peptide" evidence="1">
    <location>
        <begin position="1"/>
        <end position="30"/>
    </location>
</feature>
<organism evidence="3 4">
    <name type="scientific">Chlorobaculum limnaeum</name>
    <dbReference type="NCBI Taxonomy" id="274537"/>
    <lineage>
        <taxon>Bacteria</taxon>
        <taxon>Pseudomonadati</taxon>
        <taxon>Chlorobiota</taxon>
        <taxon>Chlorobiia</taxon>
        <taxon>Chlorobiales</taxon>
        <taxon>Chlorobiaceae</taxon>
        <taxon>Chlorobaculum</taxon>
    </lineage>
</organism>
<sequence length="152" mass="17447">MRYTFKSVIDWRHVFIVFALLSAVARPSQAEAVEIGQRYAGGVVFNVDESGRHGLVAATRDLPGNNYDWQQAKEACGRFVHNGYSDWYLPSKWELSELYKHKWVVGGFADDSYWSSTEVSAHYAWLQYFVDGGQTYFSKGSDNFRVRPVRAF</sequence>
<evidence type="ECO:0000256" key="1">
    <source>
        <dbReference type="SAM" id="SignalP"/>
    </source>
</evidence>
<protein>
    <recommendedName>
        <fullName evidence="2">Lcl C-terminal domain-containing protein</fullName>
    </recommendedName>
</protein>
<name>A0A1D8CZ82_CHLLM</name>
<feature type="chain" id="PRO_5009106512" description="Lcl C-terminal domain-containing protein" evidence="1">
    <location>
        <begin position="31"/>
        <end position="152"/>
    </location>
</feature>
<keyword evidence="4" id="KW-1185">Reference proteome</keyword>
<dbReference type="RefSeq" id="WP_069810406.1">
    <property type="nucleotide sequence ID" value="NZ_CP017305.1"/>
</dbReference>